<name>A0A120GPD5_9BACI</name>
<sequence length="60" mass="7054">MSEVTVWYMTEEERLAYIKKHPIVPSEEKPNKSGAAFSNIHAYGERKRKLEEGRRGENQF</sequence>
<evidence type="ECO:0000313" key="2">
    <source>
        <dbReference type="EMBL" id="KWW17946.1"/>
    </source>
</evidence>
<organism evidence="2 3">
    <name type="scientific">Peribacillus simplex</name>
    <dbReference type="NCBI Taxonomy" id="1478"/>
    <lineage>
        <taxon>Bacteria</taxon>
        <taxon>Bacillati</taxon>
        <taxon>Bacillota</taxon>
        <taxon>Bacilli</taxon>
        <taxon>Bacillales</taxon>
        <taxon>Bacillaceae</taxon>
        <taxon>Peribacillus</taxon>
    </lineage>
</organism>
<dbReference type="Proteomes" id="UP000064189">
    <property type="component" value="Unassembled WGS sequence"/>
</dbReference>
<keyword evidence="3" id="KW-1185">Reference proteome</keyword>
<accession>A0A120GPD5</accession>
<gene>
    <name evidence="2" type="ORF">AS888_20765</name>
</gene>
<evidence type="ECO:0000313" key="3">
    <source>
        <dbReference type="Proteomes" id="UP000064189"/>
    </source>
</evidence>
<protein>
    <submittedName>
        <fullName evidence="2">Uncharacterized protein</fullName>
    </submittedName>
</protein>
<dbReference type="EMBL" id="LNNH01000025">
    <property type="protein sequence ID" value="KWW17946.1"/>
    <property type="molecule type" value="Genomic_DNA"/>
</dbReference>
<feature type="region of interest" description="Disordered" evidence="1">
    <location>
        <begin position="25"/>
        <end position="60"/>
    </location>
</feature>
<dbReference type="RefSeq" id="WP_061142588.1">
    <property type="nucleotide sequence ID" value="NZ_LNNH01000025.1"/>
</dbReference>
<proteinExistence type="predicted"/>
<evidence type="ECO:0000256" key="1">
    <source>
        <dbReference type="SAM" id="MobiDB-lite"/>
    </source>
</evidence>
<feature type="compositionally biased region" description="Basic and acidic residues" evidence="1">
    <location>
        <begin position="43"/>
        <end position="60"/>
    </location>
</feature>
<comment type="caution">
    <text evidence="2">The sequence shown here is derived from an EMBL/GenBank/DDBJ whole genome shotgun (WGS) entry which is preliminary data.</text>
</comment>
<reference evidence="2 3" key="1">
    <citation type="submission" date="2015-11" db="EMBL/GenBank/DDBJ databases">
        <title>Genome Sequence of Bacillus simplex strain VanAntwerpen2.</title>
        <authorList>
            <person name="Couger M.B."/>
        </authorList>
    </citation>
    <scope>NUCLEOTIDE SEQUENCE [LARGE SCALE GENOMIC DNA]</scope>
    <source>
        <strain evidence="2 3">VanAntwerpen02</strain>
    </source>
</reference>
<dbReference type="AlphaFoldDB" id="A0A120GPD5"/>